<dbReference type="EC" id="2.3.1.39" evidence="4"/>
<dbReference type="InterPro" id="IPR016035">
    <property type="entry name" value="Acyl_Trfase/lysoPLipase"/>
</dbReference>
<feature type="domain" description="Malonyl-CoA:ACP transacylase (MAT)" evidence="5">
    <location>
        <begin position="11"/>
        <end position="302"/>
    </location>
</feature>
<dbReference type="SMART" id="SM00827">
    <property type="entry name" value="PKS_AT"/>
    <property type="match status" value="1"/>
</dbReference>
<dbReference type="GO" id="GO:0004314">
    <property type="term" value="F:[acyl-carrier-protein] S-malonyltransferase activity"/>
    <property type="evidence" value="ECO:0007669"/>
    <property type="project" value="UniProtKB-EC"/>
</dbReference>
<evidence type="ECO:0000313" key="6">
    <source>
        <dbReference type="EMBL" id="WJW68505.1"/>
    </source>
</evidence>
<evidence type="ECO:0000256" key="2">
    <source>
        <dbReference type="ARBA" id="ARBA00023315"/>
    </source>
</evidence>
<evidence type="ECO:0000256" key="4">
    <source>
        <dbReference type="PIRNR" id="PIRNR000446"/>
    </source>
</evidence>
<evidence type="ECO:0000313" key="7">
    <source>
        <dbReference type="Proteomes" id="UP001431572"/>
    </source>
</evidence>
<dbReference type="Gene3D" id="3.40.366.10">
    <property type="entry name" value="Malonyl-Coenzyme A Acyl Carrier Protein, domain 2"/>
    <property type="match status" value="1"/>
</dbReference>
<keyword evidence="1 4" id="KW-0808">Transferase</keyword>
<dbReference type="SUPFAM" id="SSF55048">
    <property type="entry name" value="Probable ACP-binding domain of malonyl-CoA ACP transacylase"/>
    <property type="match status" value="1"/>
</dbReference>
<dbReference type="Proteomes" id="UP001431572">
    <property type="component" value="Chromosome 2"/>
</dbReference>
<comment type="similarity">
    <text evidence="4">Belongs to the fabD family.</text>
</comment>
<name>A0ABY9B5V2_9CHLR</name>
<proteinExistence type="inferred from homology"/>
<dbReference type="PANTHER" id="PTHR42681:SF1">
    <property type="entry name" value="MALONYL-COA-ACYL CARRIER PROTEIN TRANSACYLASE, MITOCHONDRIAL"/>
    <property type="match status" value="1"/>
</dbReference>
<dbReference type="InterPro" id="IPR001227">
    <property type="entry name" value="Ac_transferase_dom_sf"/>
</dbReference>
<dbReference type="InterPro" id="IPR050858">
    <property type="entry name" value="Mal-CoA-ACP_Trans/PKS_FabD"/>
</dbReference>
<organism evidence="6 7">
    <name type="scientific">Candidatus Chlorohelix allophototropha</name>
    <dbReference type="NCBI Taxonomy" id="3003348"/>
    <lineage>
        <taxon>Bacteria</taxon>
        <taxon>Bacillati</taxon>
        <taxon>Chloroflexota</taxon>
        <taxon>Chloroflexia</taxon>
        <taxon>Candidatus Chloroheliales</taxon>
        <taxon>Candidatus Chloroheliaceae</taxon>
        <taxon>Candidatus Chlorohelix</taxon>
    </lineage>
</organism>
<dbReference type="RefSeq" id="WP_341470411.1">
    <property type="nucleotide sequence ID" value="NZ_CP128400.1"/>
</dbReference>
<sequence>MAIGTEAVAWVFPGQGSQAVGMGKELAARYPEVAHLYAEADTALGFSLSRLCWEGPDELLTRTDHAQPAILVTSLAHLAMLRQNYPEVTGNQPLFVAGHSLGEYTALVAAGALAFADAVKLVYRRGQLMNEAGKGNSGMVAVIGGDDALLERLCAESGAEMANYNSPGQTAISGTKAALASFTELAKSNGIKKVIPLPVSAAFHSSLMRPMAEELSKAIAQVEWTTAQIPVISNVTGKAITEAQAIRADLTLQTYSPVRWVESVRTMAAGGATRFVEIGPGKVLSGLIKRIEKEVELVNSDDILK</sequence>
<dbReference type="InterPro" id="IPR014043">
    <property type="entry name" value="Acyl_transferase_dom"/>
</dbReference>
<dbReference type="SUPFAM" id="SSF52151">
    <property type="entry name" value="FabD/lysophospholipase-like"/>
    <property type="match status" value="1"/>
</dbReference>
<dbReference type="InterPro" id="IPR024925">
    <property type="entry name" value="Malonyl_CoA-ACP_transAc"/>
</dbReference>
<dbReference type="EMBL" id="CP128400">
    <property type="protein sequence ID" value="WJW68505.1"/>
    <property type="molecule type" value="Genomic_DNA"/>
</dbReference>
<evidence type="ECO:0000256" key="3">
    <source>
        <dbReference type="ARBA" id="ARBA00048462"/>
    </source>
</evidence>
<accession>A0ABY9B5V2</accession>
<dbReference type="InterPro" id="IPR004410">
    <property type="entry name" value="Malonyl_CoA-ACP_transAc_FabD"/>
</dbReference>
<evidence type="ECO:0000256" key="1">
    <source>
        <dbReference type="ARBA" id="ARBA00022679"/>
    </source>
</evidence>
<keyword evidence="2 4" id="KW-0012">Acyltransferase</keyword>
<dbReference type="NCBIfam" id="TIGR00128">
    <property type="entry name" value="fabD"/>
    <property type="match status" value="1"/>
</dbReference>
<dbReference type="InterPro" id="IPR016036">
    <property type="entry name" value="Malonyl_transacylase_ACP-bd"/>
</dbReference>
<keyword evidence="7" id="KW-1185">Reference proteome</keyword>
<dbReference type="PANTHER" id="PTHR42681">
    <property type="entry name" value="MALONYL-COA-ACYL CARRIER PROTEIN TRANSACYLASE, MITOCHONDRIAL"/>
    <property type="match status" value="1"/>
</dbReference>
<dbReference type="Gene3D" id="3.30.70.250">
    <property type="entry name" value="Malonyl-CoA ACP transacylase, ACP-binding"/>
    <property type="match status" value="1"/>
</dbReference>
<evidence type="ECO:0000259" key="5">
    <source>
        <dbReference type="SMART" id="SM00827"/>
    </source>
</evidence>
<reference evidence="6" key="1">
    <citation type="journal article" date="2024" name="Nature">
        <title>Anoxygenic phototroph of the Chloroflexota uses a type I reaction centre.</title>
        <authorList>
            <person name="Tsuji J.M."/>
            <person name="Shaw N.A."/>
            <person name="Nagashima S."/>
            <person name="Venkiteswaran J.J."/>
            <person name="Schiff S.L."/>
            <person name="Watanabe T."/>
            <person name="Fukui M."/>
            <person name="Hanada S."/>
            <person name="Tank M."/>
            <person name="Neufeld J.D."/>
        </authorList>
    </citation>
    <scope>NUCLEOTIDE SEQUENCE</scope>
    <source>
        <strain evidence="6">L227-S17</strain>
    </source>
</reference>
<dbReference type="PIRSF" id="PIRSF000446">
    <property type="entry name" value="Mct"/>
    <property type="match status" value="1"/>
</dbReference>
<protein>
    <recommendedName>
        <fullName evidence="4">Malonyl CoA-acyl carrier protein transacylase</fullName>
        <ecNumber evidence="4">2.3.1.39</ecNumber>
    </recommendedName>
</protein>
<comment type="catalytic activity">
    <reaction evidence="3 4">
        <text>holo-[ACP] + malonyl-CoA = malonyl-[ACP] + CoA</text>
        <dbReference type="Rhea" id="RHEA:41792"/>
        <dbReference type="Rhea" id="RHEA-COMP:9623"/>
        <dbReference type="Rhea" id="RHEA-COMP:9685"/>
        <dbReference type="ChEBI" id="CHEBI:57287"/>
        <dbReference type="ChEBI" id="CHEBI:57384"/>
        <dbReference type="ChEBI" id="CHEBI:64479"/>
        <dbReference type="ChEBI" id="CHEBI:78449"/>
        <dbReference type="EC" id="2.3.1.39"/>
    </reaction>
</comment>
<gene>
    <name evidence="6" type="primary">fabD</name>
    <name evidence="6" type="ORF">OZ401_004119</name>
</gene>
<dbReference type="Pfam" id="PF00698">
    <property type="entry name" value="Acyl_transf_1"/>
    <property type="match status" value="1"/>
</dbReference>